<dbReference type="CDD" id="cd08983">
    <property type="entry name" value="GH43_Bt3655-like"/>
    <property type="match status" value="1"/>
</dbReference>
<dbReference type="SUPFAM" id="SSF75005">
    <property type="entry name" value="Arabinanase/levansucrase/invertase"/>
    <property type="match status" value="1"/>
</dbReference>
<dbReference type="InterPro" id="IPR050727">
    <property type="entry name" value="GH43_arabinanases"/>
</dbReference>
<sequence length="305" mass="34854">MQNYTGYLFVHFTGEQPGGEQIYFSLSRDGMHWEDLNDGKPVLISEIGEKGVRDPFILRNPLNGKYVIIATDLRIEAGKGWEVAQYAGSRSLMVWQSDNMTDWEGPVSHEVGIPQAGCVWAPEAIFDEEKQAFLVFWASMVKEEGDEAAKQRIYASYTKDFCSFTPAQKYQEGENHIIDTTILKAGEYYYRFAKDETVKNIRMDRSRSLDKDSFEPVESPVLSTLMGVEGPEAFQFNDREEWCLLVDRFATDGGYLPLLSNDLESGDFRIPEDGEYDFGKTKKRHGGVMNLTEQEYTALKERYGR</sequence>
<dbReference type="AlphaFoldDB" id="A0A9D2NGC7"/>
<keyword evidence="1" id="KW-0378">Hydrolase</keyword>
<dbReference type="InterPro" id="IPR023296">
    <property type="entry name" value="Glyco_hydro_beta-prop_sf"/>
</dbReference>
<reference evidence="1" key="1">
    <citation type="journal article" date="2021" name="PeerJ">
        <title>Extensive microbial diversity within the chicken gut microbiome revealed by metagenomics and culture.</title>
        <authorList>
            <person name="Gilroy R."/>
            <person name="Ravi A."/>
            <person name="Getino M."/>
            <person name="Pursley I."/>
            <person name="Horton D.L."/>
            <person name="Alikhan N.F."/>
            <person name="Baker D."/>
            <person name="Gharbi K."/>
            <person name="Hall N."/>
            <person name="Watson M."/>
            <person name="Adriaenssens E.M."/>
            <person name="Foster-Nyarko E."/>
            <person name="Jarju S."/>
            <person name="Secka A."/>
            <person name="Antonio M."/>
            <person name="Oren A."/>
            <person name="Chaudhuri R.R."/>
            <person name="La Ragione R."/>
            <person name="Hildebrand F."/>
            <person name="Pallen M.J."/>
        </authorList>
    </citation>
    <scope>NUCLEOTIDE SEQUENCE</scope>
    <source>
        <strain evidence="1">USAMLcec2-132</strain>
    </source>
</reference>
<comment type="caution">
    <text evidence="1">The sequence shown here is derived from an EMBL/GenBank/DDBJ whole genome shotgun (WGS) entry which is preliminary data.</text>
</comment>
<evidence type="ECO:0000313" key="1">
    <source>
        <dbReference type="EMBL" id="HJC24323.1"/>
    </source>
</evidence>
<dbReference type="PANTHER" id="PTHR43301">
    <property type="entry name" value="ARABINAN ENDO-1,5-ALPHA-L-ARABINOSIDASE"/>
    <property type="match status" value="1"/>
</dbReference>
<organism evidence="1 2">
    <name type="scientific">Candidatus Eisenbergiella merdavium</name>
    <dbReference type="NCBI Taxonomy" id="2838551"/>
    <lineage>
        <taxon>Bacteria</taxon>
        <taxon>Bacillati</taxon>
        <taxon>Bacillota</taxon>
        <taxon>Clostridia</taxon>
        <taxon>Lachnospirales</taxon>
        <taxon>Lachnospiraceae</taxon>
        <taxon>Eisenbergiella</taxon>
    </lineage>
</organism>
<accession>A0A9D2NGC7</accession>
<gene>
    <name evidence="1" type="ORF">H9761_11535</name>
</gene>
<dbReference type="Gene3D" id="2.115.10.20">
    <property type="entry name" value="Glycosyl hydrolase domain, family 43"/>
    <property type="match status" value="1"/>
</dbReference>
<reference evidence="1" key="2">
    <citation type="submission" date="2021-04" db="EMBL/GenBank/DDBJ databases">
        <authorList>
            <person name="Gilroy R."/>
        </authorList>
    </citation>
    <scope>NUCLEOTIDE SEQUENCE</scope>
    <source>
        <strain evidence="1">USAMLcec2-132</strain>
    </source>
</reference>
<dbReference type="Proteomes" id="UP000823891">
    <property type="component" value="Unassembled WGS sequence"/>
</dbReference>
<evidence type="ECO:0000313" key="2">
    <source>
        <dbReference type="Proteomes" id="UP000823891"/>
    </source>
</evidence>
<protein>
    <submittedName>
        <fullName evidence="1">Glycoside hydrolase family 43 protein</fullName>
    </submittedName>
</protein>
<name>A0A9D2NGC7_9FIRM</name>
<dbReference type="GO" id="GO:0016787">
    <property type="term" value="F:hydrolase activity"/>
    <property type="evidence" value="ECO:0007669"/>
    <property type="project" value="UniProtKB-KW"/>
</dbReference>
<dbReference type="EMBL" id="DWWS01000041">
    <property type="protein sequence ID" value="HJC24323.1"/>
    <property type="molecule type" value="Genomic_DNA"/>
</dbReference>
<dbReference type="PANTHER" id="PTHR43301:SF3">
    <property type="entry name" value="ARABINAN ENDO-1,5-ALPHA-L-ARABINOSIDASE A-RELATED"/>
    <property type="match status" value="1"/>
</dbReference>
<proteinExistence type="predicted"/>